<dbReference type="InterPro" id="IPR018389">
    <property type="entry name" value="DctP_fam"/>
</dbReference>
<dbReference type="Proteomes" id="UP001501479">
    <property type="component" value="Unassembled WGS sequence"/>
</dbReference>
<dbReference type="PANTHER" id="PTHR33376:SF7">
    <property type="entry name" value="C4-DICARBOXYLATE-BINDING PROTEIN DCTB"/>
    <property type="match status" value="1"/>
</dbReference>
<feature type="signal peptide" evidence="4">
    <location>
        <begin position="1"/>
        <end position="26"/>
    </location>
</feature>
<dbReference type="Gene3D" id="3.40.190.170">
    <property type="entry name" value="Bacterial extracellular solute-binding protein, family 7"/>
    <property type="match status" value="1"/>
</dbReference>
<keyword evidence="3 4" id="KW-0732">Signal</keyword>
<evidence type="ECO:0000313" key="6">
    <source>
        <dbReference type="Proteomes" id="UP001501479"/>
    </source>
</evidence>
<evidence type="ECO:0000313" key="5">
    <source>
        <dbReference type="EMBL" id="GAA3722176.1"/>
    </source>
</evidence>
<sequence>MTAFKKQLKALALSVSVALTPALAMAEEWKFAIEEIPGSIMDAYAQEFKKRIEDKTNGDVTIKIYPLGSLGTPTELVEQVADSVVQFANVSVGNLGTIVPESQIFLLTYTLPSDSDATANLLGSSPVIYDELGKDFEAKGLKLHTMYSEGPQVWTTNREIRTPADFDNFKMRVMVSPILLKAYDDLGASPTPLPFGEVYGALQLKQVDGQINPVPAIEEMKFYEVTDYMIWAGEQELVTTVMSGTDWYDSLPANRKQLIRDTTAGMQNFMHDVVEQFNEDKLAKIKAAKPDIRMIELTAEERAAFRERSKATHSAYIDITGERGQVLLDALLTEVDTTTH</sequence>
<reference evidence="6" key="1">
    <citation type="journal article" date="2019" name="Int. J. Syst. Evol. Microbiol.">
        <title>The Global Catalogue of Microorganisms (GCM) 10K type strain sequencing project: providing services to taxonomists for standard genome sequencing and annotation.</title>
        <authorList>
            <consortium name="The Broad Institute Genomics Platform"/>
            <consortium name="The Broad Institute Genome Sequencing Center for Infectious Disease"/>
            <person name="Wu L."/>
            <person name="Ma J."/>
        </authorList>
    </citation>
    <scope>NUCLEOTIDE SEQUENCE [LARGE SCALE GENOMIC DNA]</scope>
    <source>
        <strain evidence="6">JCM 17329</strain>
    </source>
</reference>
<name>A0ABP7EP11_9GAMM</name>
<dbReference type="EMBL" id="BAABDS010000051">
    <property type="protein sequence ID" value="GAA3722176.1"/>
    <property type="molecule type" value="Genomic_DNA"/>
</dbReference>
<proteinExistence type="inferred from homology"/>
<dbReference type="PANTHER" id="PTHR33376">
    <property type="match status" value="1"/>
</dbReference>
<comment type="caution">
    <text evidence="5">The sequence shown here is derived from an EMBL/GenBank/DDBJ whole genome shotgun (WGS) entry which is preliminary data.</text>
</comment>
<evidence type="ECO:0000256" key="4">
    <source>
        <dbReference type="SAM" id="SignalP"/>
    </source>
</evidence>
<protein>
    <submittedName>
        <fullName evidence="5">Sialic acid TRAP transporter substrate-binding protein SiaP</fullName>
    </submittedName>
</protein>
<keyword evidence="6" id="KW-1185">Reference proteome</keyword>
<evidence type="ECO:0000256" key="2">
    <source>
        <dbReference type="ARBA" id="ARBA00022448"/>
    </source>
</evidence>
<evidence type="ECO:0000256" key="1">
    <source>
        <dbReference type="ARBA" id="ARBA00009023"/>
    </source>
</evidence>
<dbReference type="NCBIfam" id="NF037995">
    <property type="entry name" value="TRAP_S1"/>
    <property type="match status" value="1"/>
</dbReference>
<dbReference type="CDD" id="cd13668">
    <property type="entry name" value="PBP2_TRAP_UehA_TeaA"/>
    <property type="match status" value="1"/>
</dbReference>
<accession>A0ABP7EP11</accession>
<dbReference type="Pfam" id="PF03480">
    <property type="entry name" value="DctP"/>
    <property type="match status" value="1"/>
</dbReference>
<gene>
    <name evidence="5" type="primary">siaP</name>
    <name evidence="5" type="ORF">GCM10022421_33520</name>
</gene>
<organism evidence="5 6">
    <name type="scientific">Oceanisphaera sediminis</name>
    <dbReference type="NCBI Taxonomy" id="981381"/>
    <lineage>
        <taxon>Bacteria</taxon>
        <taxon>Pseudomonadati</taxon>
        <taxon>Pseudomonadota</taxon>
        <taxon>Gammaproteobacteria</taxon>
        <taxon>Aeromonadales</taxon>
        <taxon>Aeromonadaceae</taxon>
        <taxon>Oceanisphaera</taxon>
    </lineage>
</organism>
<feature type="chain" id="PRO_5046812161" evidence="4">
    <location>
        <begin position="27"/>
        <end position="340"/>
    </location>
</feature>
<comment type="similarity">
    <text evidence="1">Belongs to the bacterial solute-binding protein 7 family.</text>
</comment>
<dbReference type="InterPro" id="IPR038404">
    <property type="entry name" value="TRAP_DctP_sf"/>
</dbReference>
<evidence type="ECO:0000256" key="3">
    <source>
        <dbReference type="ARBA" id="ARBA00022729"/>
    </source>
</evidence>
<keyword evidence="2" id="KW-0813">Transport</keyword>
<dbReference type="RefSeq" id="WP_344965925.1">
    <property type="nucleotide sequence ID" value="NZ_BAABDS010000051.1"/>
</dbReference>